<evidence type="ECO:0000256" key="1">
    <source>
        <dbReference type="ARBA" id="ARBA00004651"/>
    </source>
</evidence>
<dbReference type="GO" id="GO:0005886">
    <property type="term" value="C:plasma membrane"/>
    <property type="evidence" value="ECO:0007669"/>
    <property type="project" value="UniProtKB-SubCell"/>
</dbReference>
<evidence type="ECO:0000256" key="3">
    <source>
        <dbReference type="ARBA" id="ARBA00022448"/>
    </source>
</evidence>
<dbReference type="PANTHER" id="PTHR30047">
    <property type="entry name" value="HIGH-AFFINITY CHOLINE TRANSPORT PROTEIN-RELATED"/>
    <property type="match status" value="1"/>
</dbReference>
<dbReference type="EMBL" id="JAAGYR010000010">
    <property type="protein sequence ID" value="NEN75901.1"/>
    <property type="molecule type" value="Genomic_DNA"/>
</dbReference>
<proteinExistence type="inferred from homology"/>
<keyword evidence="5 8" id="KW-0812">Transmembrane</keyword>
<evidence type="ECO:0000256" key="7">
    <source>
        <dbReference type="ARBA" id="ARBA00023136"/>
    </source>
</evidence>
<feature type="transmembrane region" description="Helical" evidence="8">
    <location>
        <begin position="177"/>
        <end position="200"/>
    </location>
</feature>
<evidence type="ECO:0000256" key="6">
    <source>
        <dbReference type="ARBA" id="ARBA00022989"/>
    </source>
</evidence>
<accession>A0A6L9Y686</accession>
<dbReference type="Pfam" id="PF02028">
    <property type="entry name" value="BCCT"/>
    <property type="match status" value="1"/>
</dbReference>
<feature type="transmembrane region" description="Helical" evidence="8">
    <location>
        <begin position="85"/>
        <end position="106"/>
    </location>
</feature>
<dbReference type="Proteomes" id="UP000477651">
    <property type="component" value="Unassembled WGS sequence"/>
</dbReference>
<dbReference type="InterPro" id="IPR000060">
    <property type="entry name" value="BCCT_transptr"/>
</dbReference>
<keyword evidence="6 8" id="KW-1133">Transmembrane helix</keyword>
<dbReference type="NCBIfam" id="TIGR00842">
    <property type="entry name" value="bcct"/>
    <property type="match status" value="1"/>
</dbReference>
<feature type="transmembrane region" description="Helical" evidence="8">
    <location>
        <begin position="220"/>
        <end position="240"/>
    </location>
</feature>
<comment type="subcellular location">
    <subcellularLocation>
        <location evidence="1">Cell membrane</location>
        <topology evidence="1">Multi-pass membrane protein</topology>
    </subcellularLocation>
</comment>
<dbReference type="AlphaFoldDB" id="A0A6L9Y686"/>
<feature type="transmembrane region" description="Helical" evidence="8">
    <location>
        <begin position="47"/>
        <end position="65"/>
    </location>
</feature>
<keyword evidence="4" id="KW-1003">Cell membrane</keyword>
<organism evidence="9 10">
    <name type="scientific">Pelistega ratti</name>
    <dbReference type="NCBI Taxonomy" id="2652177"/>
    <lineage>
        <taxon>Bacteria</taxon>
        <taxon>Pseudomonadati</taxon>
        <taxon>Pseudomonadota</taxon>
        <taxon>Betaproteobacteria</taxon>
        <taxon>Burkholderiales</taxon>
        <taxon>Alcaligenaceae</taxon>
        <taxon>Pelistega</taxon>
    </lineage>
</organism>
<feature type="transmembrane region" description="Helical" evidence="8">
    <location>
        <begin position="311"/>
        <end position="328"/>
    </location>
</feature>
<keyword evidence="10" id="KW-1185">Reference proteome</keyword>
<evidence type="ECO:0000256" key="2">
    <source>
        <dbReference type="ARBA" id="ARBA00005658"/>
    </source>
</evidence>
<evidence type="ECO:0000256" key="5">
    <source>
        <dbReference type="ARBA" id="ARBA00022692"/>
    </source>
</evidence>
<evidence type="ECO:0000256" key="4">
    <source>
        <dbReference type="ARBA" id="ARBA00022475"/>
    </source>
</evidence>
<dbReference type="PANTHER" id="PTHR30047:SF7">
    <property type="entry name" value="HIGH-AFFINITY CHOLINE TRANSPORT PROTEIN"/>
    <property type="match status" value="1"/>
</dbReference>
<gene>
    <name evidence="9" type="ORF">F9B74_06115</name>
</gene>
<dbReference type="GO" id="GO:0022857">
    <property type="term" value="F:transmembrane transporter activity"/>
    <property type="evidence" value="ECO:0007669"/>
    <property type="project" value="InterPro"/>
</dbReference>
<feature type="transmembrane region" description="Helical" evidence="8">
    <location>
        <begin position="7"/>
        <end position="27"/>
    </location>
</feature>
<evidence type="ECO:0000313" key="10">
    <source>
        <dbReference type="Proteomes" id="UP000477651"/>
    </source>
</evidence>
<keyword evidence="7 8" id="KW-0472">Membrane</keyword>
<keyword evidence="3" id="KW-0813">Transport</keyword>
<evidence type="ECO:0000313" key="9">
    <source>
        <dbReference type="EMBL" id="NEN75901.1"/>
    </source>
</evidence>
<comment type="caution">
    <text evidence="9">The sequence shown here is derived from an EMBL/GenBank/DDBJ whole genome shotgun (WGS) entry which is preliminary data.</text>
</comment>
<feature type="transmembrane region" description="Helical" evidence="8">
    <location>
        <begin position="136"/>
        <end position="156"/>
    </location>
</feature>
<protein>
    <submittedName>
        <fullName evidence="9">BCCT family transporter</fullName>
    </submittedName>
</protein>
<evidence type="ECO:0000256" key="8">
    <source>
        <dbReference type="SAM" id="Phobius"/>
    </source>
</evidence>
<feature type="transmembrane region" description="Helical" evidence="8">
    <location>
        <begin position="436"/>
        <end position="454"/>
    </location>
</feature>
<feature type="transmembrane region" description="Helical" evidence="8">
    <location>
        <begin position="340"/>
        <end position="358"/>
    </location>
</feature>
<comment type="similarity">
    <text evidence="2">Belongs to the BCCT transporter (TC 2.A.15) family.</text>
</comment>
<reference evidence="9 10" key="1">
    <citation type="submission" date="2020-02" db="EMBL/GenBank/DDBJ databases">
        <title>Pelistega sp. NLN82 were isolated from wild rodents of the Hainan Island.</title>
        <authorList>
            <person name="Niu N."/>
            <person name="Zhou J."/>
        </authorList>
    </citation>
    <scope>NUCLEOTIDE SEQUENCE [LARGE SCALE GENOMIC DNA]</scope>
    <source>
        <strain evidence="9 10">NLN82</strain>
    </source>
</reference>
<sequence length="664" mass="74845">MKTTFNLKVFIPSFIFMVIIGILGMIVPKKMKATLDIAQAFTFNHFSWFYILAVSLFLAFLIALVCSRLGDIRLGADDEDPEYPFFSWLAMLFAAGMGVGLMYFGVAEPLMHYASPITEDNIDKNAMLYTFFHWGIHPWAIYGIMALALAFFGYRYRLPLSLRSTFYPLFKEKINGTVGNVIDGFGLLATVFGIVTTLGFSAIQLNSGLHSLGIVDEVGFYPQMLIIIVVTSVAILSAISGVGKGVRRLSELNLLLALSLLLFILFYGPTVKLLGSFVENVGYYLSHVTEMSFKTFSYDTEHQAWFTGWTVLYWTWWASWAPFVGLFIARISRGRTIREFVIGVLIAPTVFSLLWFTIFGNSGLWVNEVNNGALSAFTSTPEILLFKFLGHFPFYQVSSIVALIILSMFFITSADSGIIVLNNIASGGSSRPSPRWQSILWGILLITMAIALLRTDGLGAVQAVTLIVALPFMVIMVGMCVSLIRGLRSDARYFDKKLNAASVFWSGDRWKQHLNQILHQTQASDMDNFFKKTVRPAFESLRQELVNKHQLQVIINEFTEPEMAMELVIEKGQWRNFLYGVKVQSSKVHDALADEDALPKLDKTEVHEPFTYFGDGRIGYDVQYMNKEELIADILKQYQRYLNLMHTEELALMMQAPIDGEISN</sequence>
<feature type="transmembrane region" description="Helical" evidence="8">
    <location>
        <begin position="394"/>
        <end position="424"/>
    </location>
</feature>
<dbReference type="PROSITE" id="PS01303">
    <property type="entry name" value="BCCT"/>
    <property type="match status" value="1"/>
</dbReference>
<feature type="transmembrane region" description="Helical" evidence="8">
    <location>
        <begin position="460"/>
        <end position="484"/>
    </location>
</feature>
<feature type="transmembrane region" description="Helical" evidence="8">
    <location>
        <begin position="252"/>
        <end position="270"/>
    </location>
</feature>
<name>A0A6L9Y686_9BURK</name>
<dbReference type="InterPro" id="IPR018093">
    <property type="entry name" value="BCCT_CS"/>
</dbReference>
<dbReference type="RefSeq" id="WP_163764466.1">
    <property type="nucleotide sequence ID" value="NZ_JAAGYR010000010.1"/>
</dbReference>